<dbReference type="SMART" id="SM00421">
    <property type="entry name" value="HTH_LUXR"/>
    <property type="match status" value="1"/>
</dbReference>
<comment type="caution">
    <text evidence="8">The sequence shown here is derived from an EMBL/GenBank/DDBJ whole genome shotgun (WGS) entry which is preliminary data.</text>
</comment>
<name>A0ABX3G9H5_9ACTN</name>
<evidence type="ECO:0000256" key="5">
    <source>
        <dbReference type="PROSITE-ProRule" id="PRU00169"/>
    </source>
</evidence>
<dbReference type="PROSITE" id="PS50110">
    <property type="entry name" value="RESPONSE_REGULATORY"/>
    <property type="match status" value="1"/>
</dbReference>
<proteinExistence type="predicted"/>
<feature type="domain" description="HTH luxR-type" evidence="6">
    <location>
        <begin position="158"/>
        <end position="223"/>
    </location>
</feature>
<gene>
    <name evidence="8" type="ORF">AVW11_02320</name>
</gene>
<dbReference type="Pfam" id="PF00072">
    <property type="entry name" value="Response_reg"/>
    <property type="match status" value="1"/>
</dbReference>
<dbReference type="Gene3D" id="3.40.50.2300">
    <property type="match status" value="1"/>
</dbReference>
<reference evidence="8 9" key="1">
    <citation type="submission" date="2016-01" db="EMBL/GenBank/DDBJ databases">
        <title>Streptomyces amritsarensis strain MTCC 11845 genome sequencing and assembly.</title>
        <authorList>
            <person name="Sharma D."/>
            <person name="Nair G.R."/>
            <person name="Kaur G."/>
            <person name="Manhas R.K."/>
            <person name="Mayilraj S."/>
        </authorList>
    </citation>
    <scope>NUCLEOTIDE SEQUENCE [LARGE SCALE GENOMIC DNA]</scope>
    <source>
        <strain evidence="8 9">MTCC 11845</strain>
    </source>
</reference>
<evidence type="ECO:0000256" key="1">
    <source>
        <dbReference type="ARBA" id="ARBA00022553"/>
    </source>
</evidence>
<keyword evidence="9" id="KW-1185">Reference proteome</keyword>
<dbReference type="InterPro" id="IPR058245">
    <property type="entry name" value="NreC/VraR/RcsB-like_REC"/>
</dbReference>
<dbReference type="EMBL" id="MQUR01000003">
    <property type="protein sequence ID" value="OLZ73202.1"/>
    <property type="molecule type" value="Genomic_DNA"/>
</dbReference>
<keyword evidence="3 8" id="KW-0238">DNA-binding</keyword>
<evidence type="ECO:0000256" key="4">
    <source>
        <dbReference type="ARBA" id="ARBA00023163"/>
    </source>
</evidence>
<dbReference type="PROSITE" id="PS00622">
    <property type="entry name" value="HTH_LUXR_1"/>
    <property type="match status" value="1"/>
</dbReference>
<dbReference type="InterPro" id="IPR016032">
    <property type="entry name" value="Sig_transdc_resp-reg_C-effctor"/>
</dbReference>
<dbReference type="InterPro" id="IPR001789">
    <property type="entry name" value="Sig_transdc_resp-reg_receiver"/>
</dbReference>
<dbReference type="InterPro" id="IPR000792">
    <property type="entry name" value="Tscrpt_reg_LuxR_C"/>
</dbReference>
<dbReference type="RefSeq" id="WP_060177256.1">
    <property type="nucleotide sequence ID" value="NZ_JBHYUY010000002.1"/>
</dbReference>
<dbReference type="Proteomes" id="UP000187151">
    <property type="component" value="Unassembled WGS sequence"/>
</dbReference>
<feature type="domain" description="Response regulatory" evidence="7">
    <location>
        <begin position="15"/>
        <end position="131"/>
    </location>
</feature>
<evidence type="ECO:0000313" key="9">
    <source>
        <dbReference type="Proteomes" id="UP000187151"/>
    </source>
</evidence>
<protein>
    <submittedName>
        <fullName evidence="8">DNA-binding response regulator</fullName>
    </submittedName>
</protein>
<dbReference type="SUPFAM" id="SSF52172">
    <property type="entry name" value="CheY-like"/>
    <property type="match status" value="1"/>
</dbReference>
<evidence type="ECO:0000256" key="3">
    <source>
        <dbReference type="ARBA" id="ARBA00023125"/>
    </source>
</evidence>
<keyword evidence="2" id="KW-0805">Transcription regulation</keyword>
<sequence length="236" mass="25166">MTDHSSGPTGKEPVRVFLLDDHEVVRRGVHDLLDAEPDLAVVGEAGTAEQALIRVPALRPQVAVLDVRLPDGDGVSVCRELRSRMPDLACLMLTSFDDEEALLDAIMAGASGYVLKQITGTDLVNAVRTVASGQSMLDPGATARVMARLRGGPPQEEAPQGLPGLTEREREILALVGEGLTNREIGQRLYLAEKTVKNNISRLLAKLGVERRVQAAVIATQALAAPADQSGRLGRV</sequence>
<dbReference type="CDD" id="cd06170">
    <property type="entry name" value="LuxR_C_like"/>
    <property type="match status" value="1"/>
</dbReference>
<evidence type="ECO:0000259" key="6">
    <source>
        <dbReference type="PROSITE" id="PS50043"/>
    </source>
</evidence>
<dbReference type="SMART" id="SM00448">
    <property type="entry name" value="REC"/>
    <property type="match status" value="1"/>
</dbReference>
<dbReference type="CDD" id="cd17535">
    <property type="entry name" value="REC_NarL-like"/>
    <property type="match status" value="1"/>
</dbReference>
<dbReference type="PANTHER" id="PTHR43214">
    <property type="entry name" value="TWO-COMPONENT RESPONSE REGULATOR"/>
    <property type="match status" value="1"/>
</dbReference>
<feature type="modified residue" description="4-aspartylphosphate" evidence="5">
    <location>
        <position position="66"/>
    </location>
</feature>
<dbReference type="InterPro" id="IPR011006">
    <property type="entry name" value="CheY-like_superfamily"/>
</dbReference>
<organism evidence="8 9">
    <name type="scientific">Streptomyces amritsarensis</name>
    <dbReference type="NCBI Taxonomy" id="681158"/>
    <lineage>
        <taxon>Bacteria</taxon>
        <taxon>Bacillati</taxon>
        <taxon>Actinomycetota</taxon>
        <taxon>Actinomycetes</taxon>
        <taxon>Kitasatosporales</taxon>
        <taxon>Streptomycetaceae</taxon>
        <taxon>Streptomyces</taxon>
    </lineage>
</organism>
<dbReference type="PANTHER" id="PTHR43214:SF24">
    <property type="entry name" value="TRANSCRIPTIONAL REGULATORY PROTEIN NARL-RELATED"/>
    <property type="match status" value="1"/>
</dbReference>
<keyword evidence="4" id="KW-0804">Transcription</keyword>
<dbReference type="GO" id="GO:0003677">
    <property type="term" value="F:DNA binding"/>
    <property type="evidence" value="ECO:0007669"/>
    <property type="project" value="UniProtKB-KW"/>
</dbReference>
<dbReference type="InterPro" id="IPR039420">
    <property type="entry name" value="WalR-like"/>
</dbReference>
<evidence type="ECO:0000256" key="2">
    <source>
        <dbReference type="ARBA" id="ARBA00023015"/>
    </source>
</evidence>
<dbReference type="PRINTS" id="PR00038">
    <property type="entry name" value="HTHLUXR"/>
</dbReference>
<dbReference type="SUPFAM" id="SSF46894">
    <property type="entry name" value="C-terminal effector domain of the bipartite response regulators"/>
    <property type="match status" value="1"/>
</dbReference>
<dbReference type="Pfam" id="PF00196">
    <property type="entry name" value="GerE"/>
    <property type="match status" value="1"/>
</dbReference>
<keyword evidence="1 5" id="KW-0597">Phosphoprotein</keyword>
<accession>A0ABX3G9H5</accession>
<evidence type="ECO:0000313" key="8">
    <source>
        <dbReference type="EMBL" id="OLZ73202.1"/>
    </source>
</evidence>
<dbReference type="PROSITE" id="PS50043">
    <property type="entry name" value="HTH_LUXR_2"/>
    <property type="match status" value="1"/>
</dbReference>
<evidence type="ECO:0000259" key="7">
    <source>
        <dbReference type="PROSITE" id="PS50110"/>
    </source>
</evidence>